<protein>
    <submittedName>
        <fullName evidence="3">Uncharacterized protein</fullName>
    </submittedName>
</protein>
<proteinExistence type="predicted"/>
<dbReference type="Proteomes" id="UP000198565">
    <property type="component" value="Unassembled WGS sequence"/>
</dbReference>
<evidence type="ECO:0000256" key="1">
    <source>
        <dbReference type="SAM" id="Phobius"/>
    </source>
</evidence>
<feature type="transmembrane region" description="Helical" evidence="1">
    <location>
        <begin position="121"/>
        <end position="140"/>
    </location>
</feature>
<feature type="signal peptide" evidence="2">
    <location>
        <begin position="1"/>
        <end position="26"/>
    </location>
</feature>
<keyword evidence="1" id="KW-0812">Transmembrane</keyword>
<keyword evidence="4" id="KW-1185">Reference proteome</keyword>
<keyword evidence="1" id="KW-1133">Transmembrane helix</keyword>
<sequence>MKVVTVMKKICISMLLLFLIPTTLDALSEVYPFVGLDGRVYEVTDQQIDSSHIGQSVGKVTTQAEDHTGMYYGNASNHYPVGTEYFKMEDTDIGDAIAVEEQGVYVKAEFTHRVPLHWRNIIYYLTPILFLTGLIIIYRIREKVKKNYQTSLSR</sequence>
<gene>
    <name evidence="3" type="ORF">SAMN04487943_101254</name>
</gene>
<reference evidence="4" key="1">
    <citation type="submission" date="2016-10" db="EMBL/GenBank/DDBJ databases">
        <authorList>
            <person name="Varghese N."/>
            <person name="Submissions S."/>
        </authorList>
    </citation>
    <scope>NUCLEOTIDE SEQUENCE [LARGE SCALE GENOMIC DNA]</scope>
    <source>
        <strain evidence="4">CGMCC 1.4250</strain>
    </source>
</reference>
<name>A0A1I4H8X0_9BACI</name>
<dbReference type="AlphaFoldDB" id="A0A1I4H8X0"/>
<organism evidence="3 4">
    <name type="scientific">Gracilibacillus orientalis</name>
    <dbReference type="NCBI Taxonomy" id="334253"/>
    <lineage>
        <taxon>Bacteria</taxon>
        <taxon>Bacillati</taxon>
        <taxon>Bacillota</taxon>
        <taxon>Bacilli</taxon>
        <taxon>Bacillales</taxon>
        <taxon>Bacillaceae</taxon>
        <taxon>Gracilibacillus</taxon>
    </lineage>
</organism>
<keyword evidence="2" id="KW-0732">Signal</keyword>
<dbReference type="STRING" id="334253.SAMN04487943_101254"/>
<dbReference type="EMBL" id="FOTR01000001">
    <property type="protein sequence ID" value="SFL37861.1"/>
    <property type="molecule type" value="Genomic_DNA"/>
</dbReference>
<evidence type="ECO:0000313" key="4">
    <source>
        <dbReference type="Proteomes" id="UP000198565"/>
    </source>
</evidence>
<keyword evidence="1" id="KW-0472">Membrane</keyword>
<evidence type="ECO:0000256" key="2">
    <source>
        <dbReference type="SAM" id="SignalP"/>
    </source>
</evidence>
<evidence type="ECO:0000313" key="3">
    <source>
        <dbReference type="EMBL" id="SFL37861.1"/>
    </source>
</evidence>
<feature type="chain" id="PRO_5011447535" evidence="2">
    <location>
        <begin position="27"/>
        <end position="154"/>
    </location>
</feature>
<accession>A0A1I4H8X0</accession>